<dbReference type="GO" id="GO:0045892">
    <property type="term" value="P:negative regulation of DNA-templated transcription"/>
    <property type="evidence" value="ECO:0007669"/>
    <property type="project" value="TreeGrafter"/>
</dbReference>
<dbReference type="Pfam" id="PF09339">
    <property type="entry name" value="HTH_IclR"/>
    <property type="match status" value="1"/>
</dbReference>
<keyword evidence="3" id="KW-0804">Transcription</keyword>
<evidence type="ECO:0000256" key="3">
    <source>
        <dbReference type="ARBA" id="ARBA00023163"/>
    </source>
</evidence>
<evidence type="ECO:0000313" key="7">
    <source>
        <dbReference type="Proteomes" id="UP000244904"/>
    </source>
</evidence>
<evidence type="ECO:0000313" key="6">
    <source>
        <dbReference type="EMBL" id="SPF80916.1"/>
    </source>
</evidence>
<sequence>MSSAVEKALTLLELLVEHPSGMQVSTMARLLDQPVSGVHRQLRELARLGYVRQLRDQGDYALTIRLAALGLGFLGLSGVTDIAQPILDRLASMSGELIRLSVLDDDGLTWVAVAQGATVGLRYDPGREQGMRVHPASTAGGHALLAAMRDEEVLALVGRTGLKPEGMPATSQAPKSIEDLMNALKATRVRGYSVAVNSYIEGMGAMAVAVRAGGTADGQVLGCLSIAGPAVRFPEQRMEELAPALFDAAAEIGAAAPASHYFAGILSEPEMA</sequence>
<dbReference type="GO" id="GO:0003677">
    <property type="term" value="F:DNA binding"/>
    <property type="evidence" value="ECO:0007669"/>
    <property type="project" value="UniProtKB-KW"/>
</dbReference>
<evidence type="ECO:0000256" key="1">
    <source>
        <dbReference type="ARBA" id="ARBA00023015"/>
    </source>
</evidence>
<dbReference type="AlphaFoldDB" id="A0A2R8AY15"/>
<dbReference type="InterPro" id="IPR005471">
    <property type="entry name" value="Tscrpt_reg_IclR_N"/>
</dbReference>
<dbReference type="InterPro" id="IPR050707">
    <property type="entry name" value="HTH_MetabolicPath_Reg"/>
</dbReference>
<name>A0A2R8AY15_9RHOB</name>
<evidence type="ECO:0000259" key="5">
    <source>
        <dbReference type="PROSITE" id="PS51078"/>
    </source>
</evidence>
<protein>
    <submittedName>
        <fullName evidence="6">Transcriptional repressor IclR</fullName>
    </submittedName>
</protein>
<dbReference type="PROSITE" id="PS51078">
    <property type="entry name" value="ICLR_ED"/>
    <property type="match status" value="1"/>
</dbReference>
<dbReference type="SUPFAM" id="SSF55781">
    <property type="entry name" value="GAF domain-like"/>
    <property type="match status" value="1"/>
</dbReference>
<dbReference type="Gene3D" id="1.10.10.10">
    <property type="entry name" value="Winged helix-like DNA-binding domain superfamily/Winged helix DNA-binding domain"/>
    <property type="match status" value="1"/>
</dbReference>
<dbReference type="PANTHER" id="PTHR30136:SF35">
    <property type="entry name" value="HTH-TYPE TRANSCRIPTIONAL REGULATOR RV1719"/>
    <property type="match status" value="1"/>
</dbReference>
<accession>A0A2R8AY15</accession>
<keyword evidence="1" id="KW-0805">Transcription regulation</keyword>
<evidence type="ECO:0000259" key="4">
    <source>
        <dbReference type="PROSITE" id="PS51077"/>
    </source>
</evidence>
<dbReference type="GO" id="GO:0003700">
    <property type="term" value="F:DNA-binding transcription factor activity"/>
    <property type="evidence" value="ECO:0007669"/>
    <property type="project" value="TreeGrafter"/>
</dbReference>
<dbReference type="SMART" id="SM00346">
    <property type="entry name" value="HTH_ICLR"/>
    <property type="match status" value="1"/>
</dbReference>
<dbReference type="Pfam" id="PF01614">
    <property type="entry name" value="IclR_C"/>
    <property type="match status" value="1"/>
</dbReference>
<dbReference type="InterPro" id="IPR036388">
    <property type="entry name" value="WH-like_DNA-bd_sf"/>
</dbReference>
<keyword evidence="2" id="KW-0238">DNA-binding</keyword>
<gene>
    <name evidence="6" type="primary">iclR_2</name>
    <name evidence="6" type="ORF">PRI8871_02729</name>
</gene>
<feature type="domain" description="HTH iclR-type" evidence="4">
    <location>
        <begin position="2"/>
        <end position="64"/>
    </location>
</feature>
<feature type="domain" description="IclR-ED" evidence="5">
    <location>
        <begin position="65"/>
        <end position="258"/>
    </location>
</feature>
<keyword evidence="7" id="KW-1185">Reference proteome</keyword>
<dbReference type="InterPro" id="IPR014757">
    <property type="entry name" value="Tscrpt_reg_IclR_C"/>
</dbReference>
<dbReference type="RefSeq" id="WP_108886760.1">
    <property type="nucleotide sequence ID" value="NZ_OMOJ01000005.1"/>
</dbReference>
<dbReference type="SUPFAM" id="SSF46785">
    <property type="entry name" value="Winged helix' DNA-binding domain"/>
    <property type="match status" value="1"/>
</dbReference>
<dbReference type="Proteomes" id="UP000244904">
    <property type="component" value="Unassembled WGS sequence"/>
</dbReference>
<dbReference type="Gene3D" id="3.30.450.40">
    <property type="match status" value="1"/>
</dbReference>
<dbReference type="PANTHER" id="PTHR30136">
    <property type="entry name" value="HELIX-TURN-HELIX TRANSCRIPTIONAL REGULATOR, ICLR FAMILY"/>
    <property type="match status" value="1"/>
</dbReference>
<proteinExistence type="predicted"/>
<organism evidence="6 7">
    <name type="scientific">Pseudoprimorskyibacter insulae</name>
    <dbReference type="NCBI Taxonomy" id="1695997"/>
    <lineage>
        <taxon>Bacteria</taxon>
        <taxon>Pseudomonadati</taxon>
        <taxon>Pseudomonadota</taxon>
        <taxon>Alphaproteobacteria</taxon>
        <taxon>Rhodobacterales</taxon>
        <taxon>Paracoccaceae</taxon>
        <taxon>Pseudoprimorskyibacter</taxon>
    </lineage>
</organism>
<dbReference type="EMBL" id="OMOJ01000005">
    <property type="protein sequence ID" value="SPF80916.1"/>
    <property type="molecule type" value="Genomic_DNA"/>
</dbReference>
<dbReference type="OrthoDB" id="9807558at2"/>
<dbReference type="PROSITE" id="PS51077">
    <property type="entry name" value="HTH_ICLR"/>
    <property type="match status" value="1"/>
</dbReference>
<reference evidence="7" key="1">
    <citation type="submission" date="2018-03" db="EMBL/GenBank/DDBJ databases">
        <authorList>
            <person name="Rodrigo-Torres L."/>
            <person name="Arahal R. D."/>
            <person name="Lucena T."/>
        </authorList>
    </citation>
    <scope>NUCLEOTIDE SEQUENCE [LARGE SCALE GENOMIC DNA]</scope>
    <source>
        <strain evidence="7">CECT 8871</strain>
    </source>
</reference>
<evidence type="ECO:0000256" key="2">
    <source>
        <dbReference type="ARBA" id="ARBA00023125"/>
    </source>
</evidence>
<dbReference type="InterPro" id="IPR036390">
    <property type="entry name" value="WH_DNA-bd_sf"/>
</dbReference>
<dbReference type="InterPro" id="IPR029016">
    <property type="entry name" value="GAF-like_dom_sf"/>
</dbReference>